<feature type="transmembrane region" description="Helical" evidence="9">
    <location>
        <begin position="148"/>
        <end position="165"/>
    </location>
</feature>
<organism evidence="10 11">
    <name type="scientific">Desulfurella multipotens</name>
    <dbReference type="NCBI Taxonomy" id="79269"/>
    <lineage>
        <taxon>Bacteria</taxon>
        <taxon>Pseudomonadati</taxon>
        <taxon>Campylobacterota</taxon>
        <taxon>Desulfurellia</taxon>
        <taxon>Desulfurellales</taxon>
        <taxon>Desulfurellaceae</taxon>
        <taxon>Desulfurella</taxon>
    </lineage>
</organism>
<name>A0A1G6NCQ2_9BACT</name>
<dbReference type="InterPro" id="IPR001851">
    <property type="entry name" value="ABC_transp_permease"/>
</dbReference>
<feature type="transmembrane region" description="Helical" evidence="9">
    <location>
        <begin position="42"/>
        <end position="59"/>
    </location>
</feature>
<dbReference type="PANTHER" id="PTHR11795:SF450">
    <property type="entry name" value="ABC TRANSPORTER PERMEASE PROTEIN"/>
    <property type="match status" value="1"/>
</dbReference>
<dbReference type="AlphaFoldDB" id="A0A1G6NCQ2"/>
<feature type="transmembrane region" description="Helical" evidence="9">
    <location>
        <begin position="65"/>
        <end position="88"/>
    </location>
</feature>
<reference evidence="11" key="1">
    <citation type="submission" date="2016-10" db="EMBL/GenBank/DDBJ databases">
        <authorList>
            <person name="Varghese N."/>
            <person name="Submissions S."/>
        </authorList>
    </citation>
    <scope>NUCLEOTIDE SEQUENCE [LARGE SCALE GENOMIC DNA]</scope>
    <source>
        <strain evidence="11">DSM 8415</strain>
    </source>
</reference>
<dbReference type="GO" id="GO:0022857">
    <property type="term" value="F:transmembrane transporter activity"/>
    <property type="evidence" value="ECO:0007669"/>
    <property type="project" value="InterPro"/>
</dbReference>
<keyword evidence="5" id="KW-0029">Amino-acid transport</keyword>
<keyword evidence="2" id="KW-0813">Transport</keyword>
<evidence type="ECO:0000256" key="3">
    <source>
        <dbReference type="ARBA" id="ARBA00022475"/>
    </source>
</evidence>
<sequence length="292" mass="31610">MNLFWQILFDGFIISSIYAVGVVGFSLIFGTAGVLNLSHGAFLVLSAIISWFFISHFHLPLLAGMVVGVLASIAVSYLLFVLLINPIDKSKKIPTTEKEIFILTATLLWSMIIEELLDYFFSSNPVVVPPFVKGVLHLFKMNITYNEILLSFASILILIILWTFINKTKTGKVLLAASMSHDGLAISGIDIKKVYILLWGVYGVLTGLSGALLASFLGASAQSVPSLTGLAFSVVVLGGLGNITGSILAAFLIGYIQTMTAYLISPAYTSIPAYVILVLILMFKPKGLFGRF</sequence>
<dbReference type="Proteomes" id="UP000199411">
    <property type="component" value="Unassembled WGS sequence"/>
</dbReference>
<keyword evidence="11" id="KW-1185">Reference proteome</keyword>
<keyword evidence="7 9" id="KW-0472">Membrane</keyword>
<feature type="transmembrane region" description="Helical" evidence="9">
    <location>
        <begin position="262"/>
        <end position="283"/>
    </location>
</feature>
<evidence type="ECO:0000256" key="7">
    <source>
        <dbReference type="ARBA" id="ARBA00023136"/>
    </source>
</evidence>
<keyword evidence="4 9" id="KW-0812">Transmembrane</keyword>
<protein>
    <submittedName>
        <fullName evidence="10">Branched-chain amino acid transport system permease protein</fullName>
    </submittedName>
</protein>
<dbReference type="RefSeq" id="WP_092128852.1">
    <property type="nucleotide sequence ID" value="NZ_FMYU01000007.1"/>
</dbReference>
<comment type="subcellular location">
    <subcellularLocation>
        <location evidence="1">Cell membrane</location>
        <topology evidence="1">Multi-pass membrane protein</topology>
    </subcellularLocation>
</comment>
<dbReference type="EMBL" id="FMYU01000007">
    <property type="protein sequence ID" value="SDC65214.1"/>
    <property type="molecule type" value="Genomic_DNA"/>
</dbReference>
<dbReference type="OrthoDB" id="9807115at2"/>
<feature type="transmembrane region" description="Helical" evidence="9">
    <location>
        <begin position="194"/>
        <end position="218"/>
    </location>
</feature>
<evidence type="ECO:0000256" key="8">
    <source>
        <dbReference type="ARBA" id="ARBA00037998"/>
    </source>
</evidence>
<feature type="transmembrane region" description="Helical" evidence="9">
    <location>
        <begin position="100"/>
        <end position="121"/>
    </location>
</feature>
<evidence type="ECO:0000256" key="6">
    <source>
        <dbReference type="ARBA" id="ARBA00022989"/>
    </source>
</evidence>
<evidence type="ECO:0000256" key="9">
    <source>
        <dbReference type="SAM" id="Phobius"/>
    </source>
</evidence>
<proteinExistence type="inferred from homology"/>
<gene>
    <name evidence="10" type="ORF">SAMN05660835_01163</name>
</gene>
<evidence type="ECO:0000313" key="11">
    <source>
        <dbReference type="Proteomes" id="UP000199411"/>
    </source>
</evidence>
<dbReference type="GO" id="GO:0005886">
    <property type="term" value="C:plasma membrane"/>
    <property type="evidence" value="ECO:0007669"/>
    <property type="project" value="UniProtKB-SubCell"/>
</dbReference>
<evidence type="ECO:0000313" key="10">
    <source>
        <dbReference type="EMBL" id="SDC65214.1"/>
    </source>
</evidence>
<feature type="transmembrane region" description="Helical" evidence="9">
    <location>
        <begin position="230"/>
        <end position="255"/>
    </location>
</feature>
<dbReference type="CDD" id="cd06582">
    <property type="entry name" value="TM_PBP1_LivH_like"/>
    <property type="match status" value="1"/>
</dbReference>
<evidence type="ECO:0000256" key="1">
    <source>
        <dbReference type="ARBA" id="ARBA00004651"/>
    </source>
</evidence>
<accession>A0A1G6NCQ2</accession>
<dbReference type="Pfam" id="PF02653">
    <property type="entry name" value="BPD_transp_2"/>
    <property type="match status" value="1"/>
</dbReference>
<evidence type="ECO:0000256" key="2">
    <source>
        <dbReference type="ARBA" id="ARBA00022448"/>
    </source>
</evidence>
<dbReference type="GO" id="GO:0006865">
    <property type="term" value="P:amino acid transport"/>
    <property type="evidence" value="ECO:0007669"/>
    <property type="project" value="UniProtKB-KW"/>
</dbReference>
<keyword evidence="6 9" id="KW-1133">Transmembrane helix</keyword>
<feature type="transmembrane region" description="Helical" evidence="9">
    <location>
        <begin position="12"/>
        <end position="35"/>
    </location>
</feature>
<evidence type="ECO:0000256" key="4">
    <source>
        <dbReference type="ARBA" id="ARBA00022692"/>
    </source>
</evidence>
<keyword evidence="3" id="KW-1003">Cell membrane</keyword>
<dbReference type="PANTHER" id="PTHR11795">
    <property type="entry name" value="BRANCHED-CHAIN AMINO ACID TRANSPORT SYSTEM PERMEASE PROTEIN LIVH"/>
    <property type="match status" value="1"/>
</dbReference>
<evidence type="ECO:0000256" key="5">
    <source>
        <dbReference type="ARBA" id="ARBA00022970"/>
    </source>
</evidence>
<dbReference type="InterPro" id="IPR052157">
    <property type="entry name" value="BCAA_transport_permease"/>
</dbReference>
<comment type="similarity">
    <text evidence="8">Belongs to the binding-protein-dependent transport system permease family. LivHM subfamily.</text>
</comment>